<dbReference type="InterPro" id="IPR003807">
    <property type="entry name" value="DUF202"/>
</dbReference>
<evidence type="ECO:0000259" key="7">
    <source>
        <dbReference type="Pfam" id="PF02656"/>
    </source>
</evidence>
<accession>A0A168PU09</accession>
<dbReference type="EMBL" id="AMYB01000001">
    <property type="protein sequence ID" value="OAD08225.1"/>
    <property type="molecule type" value="Genomic_DNA"/>
</dbReference>
<feature type="non-terminal residue" evidence="8">
    <location>
        <position position="1"/>
    </location>
</feature>
<feature type="non-terminal residue" evidence="8">
    <location>
        <position position="109"/>
    </location>
</feature>
<feature type="transmembrane region" description="Helical" evidence="6">
    <location>
        <begin position="52"/>
        <end position="73"/>
    </location>
</feature>
<dbReference type="Pfam" id="PF02656">
    <property type="entry name" value="DUF202"/>
    <property type="match status" value="1"/>
</dbReference>
<dbReference type="PANTHER" id="PTHR34187:SF2">
    <property type="entry name" value="DUF202 DOMAIN-CONTAINING PROTEIN"/>
    <property type="match status" value="1"/>
</dbReference>
<name>A0A168PU09_MUCCL</name>
<keyword evidence="9" id="KW-1185">Reference proteome</keyword>
<evidence type="ECO:0000256" key="5">
    <source>
        <dbReference type="ARBA" id="ARBA00023136"/>
    </source>
</evidence>
<keyword evidence="4 6" id="KW-1133">Transmembrane helix</keyword>
<dbReference type="PANTHER" id="PTHR34187">
    <property type="entry name" value="FGR18P"/>
    <property type="match status" value="1"/>
</dbReference>
<feature type="transmembrane region" description="Helical" evidence="6">
    <location>
        <begin position="12"/>
        <end position="31"/>
    </location>
</feature>
<keyword evidence="5 6" id="KW-0472">Membrane</keyword>
<dbReference type="AlphaFoldDB" id="A0A168PU09"/>
<evidence type="ECO:0000313" key="8">
    <source>
        <dbReference type="EMBL" id="OAD08225.1"/>
    </source>
</evidence>
<evidence type="ECO:0000256" key="3">
    <source>
        <dbReference type="ARBA" id="ARBA00022692"/>
    </source>
</evidence>
<comment type="caution">
    <text evidence="8">The sequence shown here is derived from an EMBL/GenBank/DDBJ whole genome shotgun (WGS) entry which is preliminary data.</text>
</comment>
<protein>
    <recommendedName>
        <fullName evidence="7">DUF202 domain-containing protein</fullName>
    </recommendedName>
</protein>
<feature type="domain" description="DUF202" evidence="7">
    <location>
        <begin position="1"/>
        <end position="75"/>
    </location>
</feature>
<dbReference type="OrthoDB" id="199599at2759"/>
<proteinExistence type="predicted"/>
<dbReference type="VEuPathDB" id="FungiDB:MUCCIDRAFT_24330"/>
<evidence type="ECO:0000256" key="2">
    <source>
        <dbReference type="ARBA" id="ARBA00022475"/>
    </source>
</evidence>
<evidence type="ECO:0000256" key="4">
    <source>
        <dbReference type="ARBA" id="ARBA00022989"/>
    </source>
</evidence>
<comment type="subcellular location">
    <subcellularLocation>
        <location evidence="1">Cell membrane</location>
        <topology evidence="1">Multi-pass membrane protein</topology>
    </subcellularLocation>
</comment>
<organism evidence="8 9">
    <name type="scientific">Mucor lusitanicus CBS 277.49</name>
    <dbReference type="NCBI Taxonomy" id="747725"/>
    <lineage>
        <taxon>Eukaryota</taxon>
        <taxon>Fungi</taxon>
        <taxon>Fungi incertae sedis</taxon>
        <taxon>Mucoromycota</taxon>
        <taxon>Mucoromycotina</taxon>
        <taxon>Mucoromycetes</taxon>
        <taxon>Mucorales</taxon>
        <taxon>Mucorineae</taxon>
        <taxon>Mucoraceae</taxon>
        <taxon>Mucor</taxon>
    </lineage>
</organism>
<dbReference type="GO" id="GO:0005886">
    <property type="term" value="C:plasma membrane"/>
    <property type="evidence" value="ECO:0007669"/>
    <property type="project" value="UniProtKB-SubCell"/>
</dbReference>
<reference evidence="8 9" key="1">
    <citation type="submission" date="2015-06" db="EMBL/GenBank/DDBJ databases">
        <title>Expansion of signal transduction pathways in fungi by whole-genome duplication.</title>
        <authorList>
            <consortium name="DOE Joint Genome Institute"/>
            <person name="Corrochano L.M."/>
            <person name="Kuo A."/>
            <person name="Marcet-Houben M."/>
            <person name="Polaino S."/>
            <person name="Salamov A."/>
            <person name="Villalobos J.M."/>
            <person name="Alvarez M.I."/>
            <person name="Avalos J."/>
            <person name="Benito E.P."/>
            <person name="Benoit I."/>
            <person name="Burger G."/>
            <person name="Camino L.P."/>
            <person name="Canovas D."/>
            <person name="Cerda-Olmedo E."/>
            <person name="Cheng J.-F."/>
            <person name="Dominguez A."/>
            <person name="Elias M."/>
            <person name="Eslava A.P."/>
            <person name="Glaser F."/>
            <person name="Grimwood J."/>
            <person name="Gutierrez G."/>
            <person name="Heitman J."/>
            <person name="Henrissat B."/>
            <person name="Iturriaga E.A."/>
            <person name="Lang B.F."/>
            <person name="Lavin J.L."/>
            <person name="Lee S."/>
            <person name="Li W."/>
            <person name="Lindquist E."/>
            <person name="Lopez-Garcia S."/>
            <person name="Luque E.M."/>
            <person name="Marcos A.T."/>
            <person name="Martin J."/>
            <person name="Mccluskey K."/>
            <person name="Medina H.R."/>
            <person name="Miralles-Duran A."/>
            <person name="Miyazaki A."/>
            <person name="Munoz-Torres E."/>
            <person name="Oguiza J.A."/>
            <person name="Ohm R."/>
            <person name="Olmedo M."/>
            <person name="Orejas M."/>
            <person name="Ortiz-Castellanos L."/>
            <person name="Pisabarro A.G."/>
            <person name="Rodriguez-Romero J."/>
            <person name="Ruiz-Herrera J."/>
            <person name="Ruiz-Vazquez R."/>
            <person name="Sanz C."/>
            <person name="Schackwitz W."/>
            <person name="Schmutz J."/>
            <person name="Shahriari M."/>
            <person name="Shelest E."/>
            <person name="Silva-Franco F."/>
            <person name="Soanes D."/>
            <person name="Syed K."/>
            <person name="Tagua V.G."/>
            <person name="Talbot N.J."/>
            <person name="Thon M."/>
            <person name="De Vries R.P."/>
            <person name="Wiebenga A."/>
            <person name="Yadav J.S."/>
            <person name="Braun E.L."/>
            <person name="Baker S."/>
            <person name="Garre V."/>
            <person name="Horwitz B."/>
            <person name="Torres-Martinez S."/>
            <person name="Idnurm A."/>
            <person name="Herrera-Estrella A."/>
            <person name="Gabaldon T."/>
            <person name="Grigoriev I.V."/>
        </authorList>
    </citation>
    <scope>NUCLEOTIDE SEQUENCE [LARGE SCALE GENOMIC DNA]</scope>
    <source>
        <strain evidence="8 9">CBS 277.49</strain>
    </source>
</reference>
<evidence type="ECO:0000313" key="9">
    <source>
        <dbReference type="Proteomes" id="UP000077051"/>
    </source>
</evidence>
<feature type="transmembrane region" description="Helical" evidence="6">
    <location>
        <begin position="85"/>
        <end position="108"/>
    </location>
</feature>
<dbReference type="Proteomes" id="UP000077051">
    <property type="component" value="Unassembled WGS sequence"/>
</dbReference>
<gene>
    <name evidence="8" type="ORF">MUCCIDRAFT_24330</name>
</gene>
<evidence type="ECO:0000256" key="1">
    <source>
        <dbReference type="ARBA" id="ARBA00004651"/>
    </source>
</evidence>
<sequence length="109" mass="12119">HLANERTYLAWVRTSLSLISIGVAITQLFRVDKDMLKDPAMVDDMVPLGKPLGMAFVVIGMFYMVFAFIRYFHSQVAMTKGYFPASRGIVIVASTATLTALLTIFIVIL</sequence>
<keyword evidence="3 6" id="KW-0812">Transmembrane</keyword>
<dbReference type="InterPro" id="IPR052053">
    <property type="entry name" value="IM_YidH-like"/>
</dbReference>
<evidence type="ECO:0000256" key="6">
    <source>
        <dbReference type="SAM" id="Phobius"/>
    </source>
</evidence>
<keyword evidence="2" id="KW-1003">Cell membrane</keyword>